<organism evidence="1 2">
    <name type="scientific">Deinococcus seoulensis</name>
    <dbReference type="NCBI Taxonomy" id="1837379"/>
    <lineage>
        <taxon>Bacteria</taxon>
        <taxon>Thermotogati</taxon>
        <taxon>Deinococcota</taxon>
        <taxon>Deinococci</taxon>
        <taxon>Deinococcales</taxon>
        <taxon>Deinococcaceae</taxon>
        <taxon>Deinococcus</taxon>
    </lineage>
</organism>
<evidence type="ECO:0000313" key="2">
    <source>
        <dbReference type="Proteomes" id="UP000634308"/>
    </source>
</evidence>
<dbReference type="InterPro" id="IPR036390">
    <property type="entry name" value="WH_DNA-bd_sf"/>
</dbReference>
<dbReference type="RefSeq" id="WP_189065374.1">
    <property type="nucleotide sequence ID" value="NZ_BMQM01000017.1"/>
</dbReference>
<dbReference type="SUPFAM" id="SSF46785">
    <property type="entry name" value="Winged helix' DNA-binding domain"/>
    <property type="match status" value="1"/>
</dbReference>
<protein>
    <recommendedName>
        <fullName evidence="3">PadR family transcriptional regulator</fullName>
    </recommendedName>
</protein>
<accession>A0ABQ2RW57</accession>
<gene>
    <name evidence="1" type="ORF">GCM10008959_25480</name>
</gene>
<comment type="caution">
    <text evidence="1">The sequence shown here is derived from an EMBL/GenBank/DDBJ whole genome shotgun (WGS) entry which is preliminary data.</text>
</comment>
<evidence type="ECO:0008006" key="3">
    <source>
        <dbReference type="Google" id="ProtNLM"/>
    </source>
</evidence>
<evidence type="ECO:0000313" key="1">
    <source>
        <dbReference type="EMBL" id="GGR62408.1"/>
    </source>
</evidence>
<dbReference type="EMBL" id="BMQM01000017">
    <property type="protein sequence ID" value="GGR62408.1"/>
    <property type="molecule type" value="Genomic_DNA"/>
</dbReference>
<dbReference type="Proteomes" id="UP000634308">
    <property type="component" value="Unassembled WGS sequence"/>
</dbReference>
<sequence length="105" mass="11883">MTIHARLKRILILARLHFTPLRPRILKGLALGVDTALDFWTTYRVGPGVFYATVFQLEREGLVTRAHLTDGRAQFTLTPAGQRAAEPATKLDCDLIELLILQRWS</sequence>
<proteinExistence type="predicted"/>
<keyword evidence="2" id="KW-1185">Reference proteome</keyword>
<name>A0ABQ2RW57_9DEIO</name>
<reference evidence="2" key="1">
    <citation type="journal article" date="2019" name="Int. J. Syst. Evol. Microbiol.">
        <title>The Global Catalogue of Microorganisms (GCM) 10K type strain sequencing project: providing services to taxonomists for standard genome sequencing and annotation.</title>
        <authorList>
            <consortium name="The Broad Institute Genomics Platform"/>
            <consortium name="The Broad Institute Genome Sequencing Center for Infectious Disease"/>
            <person name="Wu L."/>
            <person name="Ma J."/>
        </authorList>
    </citation>
    <scope>NUCLEOTIDE SEQUENCE [LARGE SCALE GENOMIC DNA]</scope>
    <source>
        <strain evidence="2">JCM 31404</strain>
    </source>
</reference>